<sequence length="104" mass="11448">MKIKNNSNKIVGMTGLSLLPGETAECPKGYENNPVIRKYITKGALAKVEDDVKTNEETRTVQEKDLQDMTKEELLAYAAEHNIDIGNATTEAGILKKIQDAQKA</sequence>
<reference evidence="1 2" key="1">
    <citation type="submission" date="2018-09" db="EMBL/GenBank/DDBJ databases">
        <title>Murine metabolic-syndrome-specific gut microbial biobank.</title>
        <authorList>
            <person name="Liu C."/>
        </authorList>
    </citation>
    <scope>NUCLEOTIDE SEQUENCE [LARGE SCALE GENOMIC DNA]</scope>
    <source>
        <strain evidence="1 2">0.1xD8-82</strain>
    </source>
</reference>
<dbReference type="AlphaFoldDB" id="A0A3A9AGF7"/>
<dbReference type="Proteomes" id="UP000280696">
    <property type="component" value="Unassembled WGS sequence"/>
</dbReference>
<protein>
    <recommendedName>
        <fullName evidence="3">Rho termination factor N-terminal domain-containing protein</fullName>
    </recommendedName>
</protein>
<dbReference type="RefSeq" id="WP_120470625.1">
    <property type="nucleotide sequence ID" value="NZ_RAYQ01000014.1"/>
</dbReference>
<evidence type="ECO:0000313" key="2">
    <source>
        <dbReference type="Proteomes" id="UP000280696"/>
    </source>
</evidence>
<evidence type="ECO:0000313" key="1">
    <source>
        <dbReference type="EMBL" id="RKI90439.1"/>
    </source>
</evidence>
<organism evidence="1 2">
    <name type="scientific">Parablautia intestinalis</name>
    <dbReference type="NCBI Taxonomy" id="2320100"/>
    <lineage>
        <taxon>Bacteria</taxon>
        <taxon>Bacillati</taxon>
        <taxon>Bacillota</taxon>
        <taxon>Clostridia</taxon>
        <taxon>Lachnospirales</taxon>
        <taxon>Lachnospiraceae</taxon>
        <taxon>Parablautia</taxon>
    </lineage>
</organism>
<gene>
    <name evidence="1" type="ORF">D7V94_13475</name>
</gene>
<proteinExistence type="predicted"/>
<dbReference type="OrthoDB" id="2665494at2"/>
<comment type="caution">
    <text evidence="1">The sequence shown here is derived from an EMBL/GenBank/DDBJ whole genome shotgun (WGS) entry which is preliminary data.</text>
</comment>
<accession>A0A3A9AGF7</accession>
<keyword evidence="2" id="KW-1185">Reference proteome</keyword>
<evidence type="ECO:0008006" key="3">
    <source>
        <dbReference type="Google" id="ProtNLM"/>
    </source>
</evidence>
<name>A0A3A9AGF7_9FIRM</name>
<dbReference type="EMBL" id="RAYQ01000014">
    <property type="protein sequence ID" value="RKI90439.1"/>
    <property type="molecule type" value="Genomic_DNA"/>
</dbReference>